<dbReference type="EMBL" id="LXWW01000075">
    <property type="protein sequence ID" value="OAO16535.1"/>
    <property type="molecule type" value="Genomic_DNA"/>
</dbReference>
<dbReference type="InterPro" id="IPR045891">
    <property type="entry name" value="ZIP9"/>
</dbReference>
<evidence type="ECO:0000256" key="3">
    <source>
        <dbReference type="ARBA" id="ARBA00022692"/>
    </source>
</evidence>
<dbReference type="GO" id="GO:0000139">
    <property type="term" value="C:Golgi membrane"/>
    <property type="evidence" value="ECO:0007669"/>
    <property type="project" value="UniProtKB-SubCell"/>
</dbReference>
<feature type="region of interest" description="Disordered" evidence="7">
    <location>
        <begin position="107"/>
        <end position="126"/>
    </location>
</feature>
<dbReference type="InterPro" id="IPR003689">
    <property type="entry name" value="ZIP"/>
</dbReference>
<feature type="transmembrane region" description="Helical" evidence="8">
    <location>
        <begin position="37"/>
        <end position="55"/>
    </location>
</feature>
<dbReference type="PANTHER" id="PTHR16133">
    <property type="entry name" value="SOLUTE CARRIER FAMILY 39 ZINC TRANSPORTER , MEMBER 9-RELATED"/>
    <property type="match status" value="1"/>
</dbReference>
<name>A0A196SHL7_BLAHN</name>
<dbReference type="GO" id="GO:0046873">
    <property type="term" value="F:metal ion transmembrane transporter activity"/>
    <property type="evidence" value="ECO:0007669"/>
    <property type="project" value="InterPro"/>
</dbReference>
<comment type="subcellular location">
    <subcellularLocation>
        <location evidence="1">Endomembrane system</location>
        <topology evidence="1">Multi-pass membrane protein</topology>
    </subcellularLocation>
    <subcellularLocation>
        <location evidence="2">Golgi apparatus membrane</location>
    </subcellularLocation>
</comment>
<comment type="caution">
    <text evidence="9">The sequence shown here is derived from an EMBL/GenBank/DDBJ whole genome shotgun (WGS) entry which is preliminary data.</text>
</comment>
<sequence>MYSLLTIAIYSVGVFALTLLTTSLPLLVHMSKKTSKVINLIGIGLMMGTAFIVVIPEAVLHGCECPVPVGTSGSAATEEHHLEAKNIGLAMVFGFITMMVTDSLSHGSGDDHNHGDHHDNETCSDHGKEEVVINMSENGVKRLRTSISGLCLHSLFDGLAIGSSISSGSVEVIQTIFGAILLHKVSASLGVGIFIKQLHVPFNQAFRYIAVFSAATPVSTVISAFLIHVGSSFIPTHLLGYAFAYSAGTFLHVALMHMLPSIGHHLGISQIAFLLIGVFIPYLLFVEHSH</sequence>
<gene>
    <name evidence="9" type="ORF">AV274_1710</name>
</gene>
<keyword evidence="6 8" id="KW-0472">Membrane</keyword>
<keyword evidence="3 8" id="KW-0812">Transmembrane</keyword>
<protein>
    <submittedName>
        <fullName evidence="9">Zinc transporter ZIP9</fullName>
    </submittedName>
</protein>
<keyword evidence="5" id="KW-0333">Golgi apparatus</keyword>
<evidence type="ECO:0000256" key="8">
    <source>
        <dbReference type="SAM" id="Phobius"/>
    </source>
</evidence>
<accession>A0A196SHL7</accession>
<evidence type="ECO:0000256" key="2">
    <source>
        <dbReference type="ARBA" id="ARBA00004394"/>
    </source>
</evidence>
<dbReference type="Proteomes" id="UP000078348">
    <property type="component" value="Unassembled WGS sequence"/>
</dbReference>
<dbReference type="PANTHER" id="PTHR16133:SF0">
    <property type="entry name" value="ZINC_IRON REGULATED TRANSPORTER-RELATED PROTEIN 102B, ISOFORM E"/>
    <property type="match status" value="1"/>
</dbReference>
<evidence type="ECO:0000313" key="9">
    <source>
        <dbReference type="EMBL" id="OAO16535.1"/>
    </source>
</evidence>
<evidence type="ECO:0000256" key="5">
    <source>
        <dbReference type="ARBA" id="ARBA00023034"/>
    </source>
</evidence>
<dbReference type="STRING" id="478820.A0A196SHL7"/>
<feature type="compositionally biased region" description="Basic and acidic residues" evidence="7">
    <location>
        <begin position="108"/>
        <end position="126"/>
    </location>
</feature>
<keyword evidence="10" id="KW-1185">Reference proteome</keyword>
<feature type="transmembrane region" description="Helical" evidence="8">
    <location>
        <begin position="239"/>
        <end position="259"/>
    </location>
</feature>
<evidence type="ECO:0000256" key="6">
    <source>
        <dbReference type="ARBA" id="ARBA00023136"/>
    </source>
</evidence>
<evidence type="ECO:0000313" key="10">
    <source>
        <dbReference type="Proteomes" id="UP000078348"/>
    </source>
</evidence>
<evidence type="ECO:0000256" key="7">
    <source>
        <dbReference type="SAM" id="MobiDB-lite"/>
    </source>
</evidence>
<reference evidence="9 10" key="1">
    <citation type="submission" date="2016-05" db="EMBL/GenBank/DDBJ databases">
        <title>Nuclear genome of Blastocystis sp. subtype 1 NandII.</title>
        <authorList>
            <person name="Gentekaki E."/>
            <person name="Curtis B."/>
            <person name="Stairs C."/>
            <person name="Eme L."/>
            <person name="Herman E."/>
            <person name="Klimes V."/>
            <person name="Arias M.C."/>
            <person name="Elias M."/>
            <person name="Hilliou F."/>
            <person name="Klute M."/>
            <person name="Malik S.-B."/>
            <person name="Pightling A."/>
            <person name="Rachubinski R."/>
            <person name="Salas D."/>
            <person name="Schlacht A."/>
            <person name="Suga H."/>
            <person name="Archibald J."/>
            <person name="Ball S.G."/>
            <person name="Clark G."/>
            <person name="Dacks J."/>
            <person name="Van Der Giezen M."/>
            <person name="Tsaousis A."/>
            <person name="Roger A."/>
        </authorList>
    </citation>
    <scope>NUCLEOTIDE SEQUENCE [LARGE SCALE GENOMIC DNA]</scope>
    <source>
        <strain evidence="10">ATCC 50177 / NandII</strain>
    </source>
</reference>
<evidence type="ECO:0000256" key="1">
    <source>
        <dbReference type="ARBA" id="ARBA00004127"/>
    </source>
</evidence>
<feature type="transmembrane region" description="Helical" evidence="8">
    <location>
        <begin position="6"/>
        <end position="28"/>
    </location>
</feature>
<dbReference type="OrthoDB" id="19859at2759"/>
<proteinExistence type="predicted"/>
<dbReference type="Pfam" id="PF02535">
    <property type="entry name" value="Zip"/>
    <property type="match status" value="1"/>
</dbReference>
<feature type="transmembrane region" description="Helical" evidence="8">
    <location>
        <begin position="206"/>
        <end position="227"/>
    </location>
</feature>
<dbReference type="GO" id="GO:0006829">
    <property type="term" value="P:zinc ion transport"/>
    <property type="evidence" value="ECO:0007669"/>
    <property type="project" value="InterPro"/>
</dbReference>
<dbReference type="AlphaFoldDB" id="A0A196SHL7"/>
<keyword evidence="4 8" id="KW-1133">Transmembrane helix</keyword>
<feature type="transmembrane region" description="Helical" evidence="8">
    <location>
        <begin position="266"/>
        <end position="285"/>
    </location>
</feature>
<organism evidence="9 10">
    <name type="scientific">Blastocystis sp. subtype 1 (strain ATCC 50177 / NandII)</name>
    <dbReference type="NCBI Taxonomy" id="478820"/>
    <lineage>
        <taxon>Eukaryota</taxon>
        <taxon>Sar</taxon>
        <taxon>Stramenopiles</taxon>
        <taxon>Bigyra</taxon>
        <taxon>Opalozoa</taxon>
        <taxon>Opalinata</taxon>
        <taxon>Blastocystidae</taxon>
        <taxon>Blastocystis</taxon>
    </lineage>
</organism>
<feature type="transmembrane region" description="Helical" evidence="8">
    <location>
        <begin position="172"/>
        <end position="194"/>
    </location>
</feature>
<evidence type="ECO:0000256" key="4">
    <source>
        <dbReference type="ARBA" id="ARBA00022989"/>
    </source>
</evidence>